<dbReference type="Proteomes" id="UP000034098">
    <property type="component" value="Unassembled WGS sequence"/>
</dbReference>
<dbReference type="EMBL" id="JYJA01000041">
    <property type="protein sequence ID" value="KJL39906.1"/>
    <property type="molecule type" value="Genomic_DNA"/>
</dbReference>
<gene>
    <name evidence="1" type="ORF">RS82_04119</name>
</gene>
<dbReference type="AlphaFoldDB" id="A0A0M2H0K1"/>
<dbReference type="PATRIC" id="fig|69370.6.peg.4176"/>
<organism evidence="1 2">
    <name type="scientific">Microbacterium trichothecenolyticum</name>
    <name type="common">Aureobacterium trichothecenolyticum</name>
    <dbReference type="NCBI Taxonomy" id="69370"/>
    <lineage>
        <taxon>Bacteria</taxon>
        <taxon>Bacillati</taxon>
        <taxon>Actinomycetota</taxon>
        <taxon>Actinomycetes</taxon>
        <taxon>Micrococcales</taxon>
        <taxon>Microbacteriaceae</taxon>
        <taxon>Microbacterium</taxon>
    </lineage>
</organism>
<evidence type="ECO:0000313" key="1">
    <source>
        <dbReference type="EMBL" id="KJL39906.1"/>
    </source>
</evidence>
<protein>
    <submittedName>
        <fullName evidence="1">Uncharacterized protein</fullName>
    </submittedName>
</protein>
<comment type="caution">
    <text evidence="1">The sequence shown here is derived from an EMBL/GenBank/DDBJ whole genome shotgun (WGS) entry which is preliminary data.</text>
</comment>
<keyword evidence="2" id="KW-1185">Reference proteome</keyword>
<name>A0A0M2H0K1_MICTR</name>
<proteinExistence type="predicted"/>
<evidence type="ECO:0000313" key="2">
    <source>
        <dbReference type="Proteomes" id="UP000034098"/>
    </source>
</evidence>
<dbReference type="RefSeq" id="WP_045302838.1">
    <property type="nucleotide sequence ID" value="NZ_JYJA01000041.1"/>
</dbReference>
<sequence length="105" mass="11167">MRIDDVWAGKESAWHVVVLTEQLVRNPHSRVFAERGGTPELQGWDATAVIAARTHNLIAGIIAGLSSGTSLDDLLIAYPSAKQAPPEPKTLAELFGSGALGFFGQ</sequence>
<reference evidence="1 2" key="1">
    <citation type="submission" date="2015-02" db="EMBL/GenBank/DDBJ databases">
        <title>Draft genome sequences of ten Microbacterium spp. with emphasis on heavy metal contaminated environments.</title>
        <authorList>
            <person name="Corretto E."/>
        </authorList>
    </citation>
    <scope>NUCLEOTIDE SEQUENCE [LARGE SCALE GENOMIC DNA]</scope>
    <source>
        <strain evidence="1 2">DSM 8608</strain>
    </source>
</reference>
<dbReference type="OrthoDB" id="5076662at2"/>
<accession>A0A0M2H0K1</accession>